<dbReference type="PROSITE" id="PS51770">
    <property type="entry name" value="HOTDOG_ACOT"/>
    <property type="match status" value="1"/>
</dbReference>
<dbReference type="AlphaFoldDB" id="A0A1Y6C817"/>
<evidence type="ECO:0000256" key="1">
    <source>
        <dbReference type="ARBA" id="ARBA00010458"/>
    </source>
</evidence>
<dbReference type="GO" id="GO:0006637">
    <property type="term" value="P:acyl-CoA metabolic process"/>
    <property type="evidence" value="ECO:0007669"/>
    <property type="project" value="TreeGrafter"/>
</dbReference>
<proteinExistence type="inferred from homology"/>
<dbReference type="SUPFAM" id="SSF54637">
    <property type="entry name" value="Thioesterase/thiol ester dehydrase-isomerase"/>
    <property type="match status" value="1"/>
</dbReference>
<dbReference type="InterPro" id="IPR033120">
    <property type="entry name" value="HOTDOG_ACOT"/>
</dbReference>
<dbReference type="InterPro" id="IPR006683">
    <property type="entry name" value="Thioestr_dom"/>
</dbReference>
<evidence type="ECO:0000313" key="5">
    <source>
        <dbReference type="EMBL" id="SMF39101.1"/>
    </source>
</evidence>
<dbReference type="Gene3D" id="3.10.129.10">
    <property type="entry name" value="Hotdog Thioesterase"/>
    <property type="match status" value="1"/>
</dbReference>
<dbReference type="GO" id="GO:0009062">
    <property type="term" value="P:fatty acid catabolic process"/>
    <property type="evidence" value="ECO:0007669"/>
    <property type="project" value="TreeGrafter"/>
</dbReference>
<dbReference type="PANTHER" id="PTHR11049:SF5">
    <property type="entry name" value="ACYL-COA THIOESTER HYDROLASE YCIA"/>
    <property type="match status" value="1"/>
</dbReference>
<dbReference type="InterPro" id="IPR029069">
    <property type="entry name" value="HotDog_dom_sf"/>
</dbReference>
<sequence length="126" mass="13515">MNTSQARIPTLRVRALPSSTNAYGQVQAGWLMGQIDMAGSMVAERLSKGPVTTVAVNAFQFAAPIQVGDTVSLYVDTLRVGQKSLTFKICVLAERLQGEEVLVTEVIVTFVAIDSNGKSRLLSKAD</sequence>
<dbReference type="InterPro" id="IPR040170">
    <property type="entry name" value="Cytosol_ACT"/>
</dbReference>
<dbReference type="PANTHER" id="PTHR11049">
    <property type="entry name" value="ACYL COENZYME A THIOESTER HYDROLASE"/>
    <property type="match status" value="1"/>
</dbReference>
<accession>A0A1Y6C817</accession>
<dbReference type="GO" id="GO:0052816">
    <property type="term" value="F:long-chain fatty acyl-CoA hydrolase activity"/>
    <property type="evidence" value="ECO:0007669"/>
    <property type="project" value="TreeGrafter"/>
</dbReference>
<reference evidence="6" key="1">
    <citation type="submission" date="2017-04" db="EMBL/GenBank/DDBJ databases">
        <authorList>
            <person name="Varghese N."/>
            <person name="Submissions S."/>
        </authorList>
    </citation>
    <scope>NUCLEOTIDE SEQUENCE [LARGE SCALE GENOMIC DNA]</scope>
    <source>
        <strain evidence="6">DSM 22618</strain>
    </source>
</reference>
<dbReference type="Proteomes" id="UP000192920">
    <property type="component" value="Unassembled WGS sequence"/>
</dbReference>
<gene>
    <name evidence="5" type="ORF">SAMN02745746_02964</name>
</gene>
<name>A0A1Y6C817_9NEIS</name>
<comment type="similarity">
    <text evidence="1">Belongs to the acyl coenzyme A hydrolase family.</text>
</comment>
<dbReference type="STRING" id="1123014.SAMN02745746_02964"/>
<dbReference type="GO" id="GO:0005829">
    <property type="term" value="C:cytosol"/>
    <property type="evidence" value="ECO:0007669"/>
    <property type="project" value="TreeGrafter"/>
</dbReference>
<dbReference type="EMBL" id="FXAG01000017">
    <property type="protein sequence ID" value="SMF39101.1"/>
    <property type="molecule type" value="Genomic_DNA"/>
</dbReference>
<organism evidence="5 6">
    <name type="scientific">Pseudogulbenkiania subflava DSM 22618</name>
    <dbReference type="NCBI Taxonomy" id="1123014"/>
    <lineage>
        <taxon>Bacteria</taxon>
        <taxon>Pseudomonadati</taxon>
        <taxon>Pseudomonadota</taxon>
        <taxon>Betaproteobacteria</taxon>
        <taxon>Neisseriales</taxon>
        <taxon>Chromobacteriaceae</taxon>
        <taxon>Pseudogulbenkiania</taxon>
    </lineage>
</organism>
<keyword evidence="6" id="KW-1185">Reference proteome</keyword>
<evidence type="ECO:0000256" key="2">
    <source>
        <dbReference type="ARBA" id="ARBA00022801"/>
    </source>
</evidence>
<feature type="domain" description="HotDog ACOT-type" evidence="4">
    <location>
        <begin position="5"/>
        <end position="116"/>
    </location>
</feature>
<dbReference type="Pfam" id="PF03061">
    <property type="entry name" value="4HBT"/>
    <property type="match status" value="1"/>
</dbReference>
<dbReference type="CDD" id="cd03442">
    <property type="entry name" value="BFIT_BACH"/>
    <property type="match status" value="1"/>
</dbReference>
<evidence type="ECO:0000313" key="6">
    <source>
        <dbReference type="Proteomes" id="UP000192920"/>
    </source>
</evidence>
<keyword evidence="2 3" id="KW-0378">Hydrolase</keyword>
<evidence type="ECO:0000256" key="3">
    <source>
        <dbReference type="PROSITE-ProRule" id="PRU01106"/>
    </source>
</evidence>
<protein>
    <submittedName>
        <fullName evidence="5">Acyl-CoA thioesterase YciA</fullName>
    </submittedName>
</protein>
<evidence type="ECO:0000259" key="4">
    <source>
        <dbReference type="PROSITE" id="PS51770"/>
    </source>
</evidence>